<feature type="domain" description="Aminotransferase-like plant mobile" evidence="1">
    <location>
        <begin position="50"/>
        <end position="235"/>
    </location>
</feature>
<dbReference type="PANTHER" id="PTHR46033">
    <property type="entry name" value="PROTEIN MAIN-LIKE 2"/>
    <property type="match status" value="1"/>
</dbReference>
<proteinExistence type="predicted"/>
<sequence>GPRSAKILGLQASHRSEDIWKGLIRSRCIVVTIGHGHYMITLIPFIQQAGFYGIAQIGHISLDHALITALVKRWRQETHDFHMVVDEMTVTLQDVAVLQGLRIDGSAVKRPFTCDRPWDALCEELLLENRRAISGTSLRLSWLYKNFAQLPLLFCDPNVLERHTRAYILCLLGSILFPDSSGDTVPLMFLHMLIDLYDVDTYSWGSRTLAWLYRSLCRDCHRCVPQINGNLLLLQ</sequence>
<dbReference type="InParanoid" id="A0A1Q3BXH3"/>
<dbReference type="STRING" id="3775.A0A1Q3BXH3"/>
<dbReference type="Pfam" id="PF10536">
    <property type="entry name" value="PMD"/>
    <property type="match status" value="1"/>
</dbReference>
<organism evidence="2 3">
    <name type="scientific">Cephalotus follicularis</name>
    <name type="common">Albany pitcher plant</name>
    <dbReference type="NCBI Taxonomy" id="3775"/>
    <lineage>
        <taxon>Eukaryota</taxon>
        <taxon>Viridiplantae</taxon>
        <taxon>Streptophyta</taxon>
        <taxon>Embryophyta</taxon>
        <taxon>Tracheophyta</taxon>
        <taxon>Spermatophyta</taxon>
        <taxon>Magnoliopsida</taxon>
        <taxon>eudicotyledons</taxon>
        <taxon>Gunneridae</taxon>
        <taxon>Pentapetalae</taxon>
        <taxon>rosids</taxon>
        <taxon>fabids</taxon>
        <taxon>Oxalidales</taxon>
        <taxon>Cephalotaceae</taxon>
        <taxon>Cephalotus</taxon>
    </lineage>
</organism>
<gene>
    <name evidence="2" type="ORF">CFOL_v3_16099</name>
</gene>
<name>A0A1Q3BXH3_CEPFO</name>
<dbReference type="EMBL" id="BDDD01001023">
    <property type="protein sequence ID" value="GAV72611.1"/>
    <property type="molecule type" value="Genomic_DNA"/>
</dbReference>
<dbReference type="AlphaFoldDB" id="A0A1Q3BXH3"/>
<evidence type="ECO:0000313" key="3">
    <source>
        <dbReference type="Proteomes" id="UP000187406"/>
    </source>
</evidence>
<dbReference type="InterPro" id="IPR019557">
    <property type="entry name" value="AminoTfrase-like_pln_mobile"/>
</dbReference>
<dbReference type="Proteomes" id="UP000187406">
    <property type="component" value="Unassembled WGS sequence"/>
</dbReference>
<comment type="caution">
    <text evidence="2">The sequence shown here is derived from an EMBL/GenBank/DDBJ whole genome shotgun (WGS) entry which is preliminary data.</text>
</comment>
<dbReference type="GO" id="GO:0010073">
    <property type="term" value="P:meristem maintenance"/>
    <property type="evidence" value="ECO:0007669"/>
    <property type="project" value="InterPro"/>
</dbReference>
<reference evidence="3" key="1">
    <citation type="submission" date="2016-04" db="EMBL/GenBank/DDBJ databases">
        <title>Cephalotus genome sequencing.</title>
        <authorList>
            <person name="Fukushima K."/>
            <person name="Hasebe M."/>
            <person name="Fang X."/>
        </authorList>
    </citation>
    <scope>NUCLEOTIDE SEQUENCE [LARGE SCALE GENOMIC DNA]</scope>
    <source>
        <strain evidence="3">cv. St1</strain>
    </source>
</reference>
<dbReference type="PANTHER" id="PTHR46033:SF8">
    <property type="entry name" value="PROTEIN MAINTENANCE OF MERISTEMS-LIKE"/>
    <property type="match status" value="1"/>
</dbReference>
<feature type="non-terminal residue" evidence="2">
    <location>
        <position position="235"/>
    </location>
</feature>
<accession>A0A1Q3BXH3</accession>
<dbReference type="InterPro" id="IPR044824">
    <property type="entry name" value="MAIN-like"/>
</dbReference>
<evidence type="ECO:0000313" key="2">
    <source>
        <dbReference type="EMBL" id="GAV72611.1"/>
    </source>
</evidence>
<dbReference type="OrthoDB" id="1937804at2759"/>
<keyword evidence="3" id="KW-1185">Reference proteome</keyword>
<evidence type="ECO:0000259" key="1">
    <source>
        <dbReference type="Pfam" id="PF10536"/>
    </source>
</evidence>
<protein>
    <submittedName>
        <fullName evidence="2">PMD domain-containing protein</fullName>
    </submittedName>
</protein>
<feature type="non-terminal residue" evidence="2">
    <location>
        <position position="1"/>
    </location>
</feature>